<protein>
    <recommendedName>
        <fullName evidence="4">DUF1674 domain-containing protein</fullName>
    </recommendedName>
</protein>
<reference evidence="3" key="1">
    <citation type="submission" date="2019-02" db="EMBL/GenBank/DDBJ databases">
        <authorList>
            <person name="Gruber-Vodicka R. H."/>
            <person name="Seah K. B. B."/>
        </authorList>
    </citation>
    <scope>NUCLEOTIDE SEQUENCE</scope>
    <source>
        <strain evidence="3">BECK_M7</strain>
    </source>
</reference>
<evidence type="ECO:0008006" key="4">
    <source>
        <dbReference type="Google" id="ProtNLM"/>
    </source>
</evidence>
<dbReference type="InterPro" id="IPR012875">
    <property type="entry name" value="SDHF4"/>
</dbReference>
<proteinExistence type="inferred from homology"/>
<dbReference type="PANTHER" id="PTHR28524">
    <property type="entry name" value="SUCCINATE DEHYDROGENASE ASSEMBLY FACTOR 4, MITOCHONDRIAL"/>
    <property type="match status" value="1"/>
</dbReference>
<gene>
    <name evidence="3" type="ORF">BECKLFY1418B_GA0070995_102314</name>
</gene>
<sequence length="68" mass="7812">MVTKDKKNRRTGQDRIHHEVPILPRQGVLDKEQEVLDKGSVPREVDGPSGPEPTRYGDWEKNGRCIDF</sequence>
<evidence type="ECO:0000256" key="1">
    <source>
        <dbReference type="ARBA" id="ARBA00005701"/>
    </source>
</evidence>
<dbReference type="PANTHER" id="PTHR28524:SF3">
    <property type="entry name" value="SUCCINATE DEHYDROGENASE ASSEMBLY FACTOR 4, MITOCHONDRIAL"/>
    <property type="match status" value="1"/>
</dbReference>
<dbReference type="EMBL" id="CAADFF010000023">
    <property type="protein sequence ID" value="VFJ91010.1"/>
    <property type="molecule type" value="Genomic_DNA"/>
</dbReference>
<dbReference type="AlphaFoldDB" id="A0A450UEN3"/>
<feature type="region of interest" description="Disordered" evidence="2">
    <location>
        <begin position="38"/>
        <end position="58"/>
    </location>
</feature>
<organism evidence="3">
    <name type="scientific">Candidatus Kentrum sp. LFY</name>
    <dbReference type="NCBI Taxonomy" id="2126342"/>
    <lineage>
        <taxon>Bacteria</taxon>
        <taxon>Pseudomonadati</taxon>
        <taxon>Pseudomonadota</taxon>
        <taxon>Gammaproteobacteria</taxon>
        <taxon>Candidatus Kentrum</taxon>
    </lineage>
</organism>
<evidence type="ECO:0000313" key="3">
    <source>
        <dbReference type="EMBL" id="VFJ91010.1"/>
    </source>
</evidence>
<dbReference type="Pfam" id="PF07896">
    <property type="entry name" value="DUF1674"/>
    <property type="match status" value="1"/>
</dbReference>
<evidence type="ECO:0000256" key="2">
    <source>
        <dbReference type="SAM" id="MobiDB-lite"/>
    </source>
</evidence>
<comment type="similarity">
    <text evidence="1">Belongs to the SDHAF4 family.</text>
</comment>
<name>A0A450UEN3_9GAMM</name>
<accession>A0A450UEN3</accession>